<reference evidence="1" key="1">
    <citation type="submission" date="2022-11" db="EMBL/GenBank/DDBJ databases">
        <authorList>
            <person name="Petersen C."/>
        </authorList>
    </citation>
    <scope>NUCLEOTIDE SEQUENCE</scope>
    <source>
        <strain evidence="1">IBT 29864</strain>
    </source>
</reference>
<dbReference type="InterPro" id="IPR023214">
    <property type="entry name" value="HAD_sf"/>
</dbReference>
<comment type="caution">
    <text evidence="1">The sequence shown here is derived from an EMBL/GenBank/DDBJ whole genome shotgun (WGS) entry which is preliminary data.</text>
</comment>
<accession>A0A9W9V5U9</accession>
<dbReference type="Gene3D" id="3.40.50.1000">
    <property type="entry name" value="HAD superfamily/HAD-like"/>
    <property type="match status" value="1"/>
</dbReference>
<dbReference type="AlphaFoldDB" id="A0A9W9V5U9"/>
<dbReference type="GeneID" id="81438052"/>
<reference evidence="1" key="2">
    <citation type="journal article" date="2023" name="IMA Fungus">
        <title>Comparative genomic study of the Penicillium genus elucidates a diverse pangenome and 15 lateral gene transfer events.</title>
        <authorList>
            <person name="Petersen C."/>
            <person name="Sorensen T."/>
            <person name="Nielsen M.R."/>
            <person name="Sondergaard T.E."/>
            <person name="Sorensen J.L."/>
            <person name="Fitzpatrick D.A."/>
            <person name="Frisvad J.C."/>
            <person name="Nielsen K.L."/>
        </authorList>
    </citation>
    <scope>NUCLEOTIDE SEQUENCE</scope>
    <source>
        <strain evidence="1">IBT 29864</strain>
    </source>
</reference>
<dbReference type="Gene3D" id="1.10.150.240">
    <property type="entry name" value="Putative phosphatase, domain 2"/>
    <property type="match status" value="1"/>
</dbReference>
<dbReference type="PANTHER" id="PTHR43611">
    <property type="entry name" value="ALPHA-D-GLUCOSE 1-PHOSPHATE PHOSPHATASE"/>
    <property type="match status" value="1"/>
</dbReference>
<sequence>MAQIQAVVLDLGNVVFTWSSEPPSSPNAVPLKAIMKTTTWADYECGLLTTMDCYSALGEKFGGSPSDIGQALAVARDSLVVNDTLLALIRELKHSYGLSIYAMSNISRENIDYLREKHGAELEIFDEIFASGYVGMRKPDEGFYRHVIAQMGHPADRVAFLDDRKENVQVACLMGMLGFCYEEPSKAYQWLRNSVSCDA</sequence>
<dbReference type="Proteomes" id="UP001147782">
    <property type="component" value="Unassembled WGS sequence"/>
</dbReference>
<protein>
    <submittedName>
        <fullName evidence="1">Uncharacterized protein</fullName>
    </submittedName>
</protein>
<dbReference type="OrthoDB" id="2012566at2759"/>
<gene>
    <name evidence="1" type="ORF">N7496_005944</name>
</gene>
<organism evidence="1 2">
    <name type="scientific">Penicillium cataractarum</name>
    <dbReference type="NCBI Taxonomy" id="2100454"/>
    <lineage>
        <taxon>Eukaryota</taxon>
        <taxon>Fungi</taxon>
        <taxon>Dikarya</taxon>
        <taxon>Ascomycota</taxon>
        <taxon>Pezizomycotina</taxon>
        <taxon>Eurotiomycetes</taxon>
        <taxon>Eurotiomycetidae</taxon>
        <taxon>Eurotiales</taxon>
        <taxon>Aspergillaceae</taxon>
        <taxon>Penicillium</taxon>
    </lineage>
</organism>
<name>A0A9W9V5U9_9EURO</name>
<dbReference type="Pfam" id="PF00702">
    <property type="entry name" value="Hydrolase"/>
    <property type="match status" value="1"/>
</dbReference>
<dbReference type="PANTHER" id="PTHR43611:SF3">
    <property type="entry name" value="FLAVIN MONONUCLEOTIDE HYDROLASE 1, CHLOROPLATIC"/>
    <property type="match status" value="1"/>
</dbReference>
<dbReference type="SUPFAM" id="SSF56784">
    <property type="entry name" value="HAD-like"/>
    <property type="match status" value="1"/>
</dbReference>
<dbReference type="EMBL" id="JAPZBS010000005">
    <property type="protein sequence ID" value="KAJ5369852.1"/>
    <property type="molecule type" value="Genomic_DNA"/>
</dbReference>
<dbReference type="InterPro" id="IPR023198">
    <property type="entry name" value="PGP-like_dom2"/>
</dbReference>
<keyword evidence="2" id="KW-1185">Reference proteome</keyword>
<proteinExistence type="predicted"/>
<evidence type="ECO:0000313" key="1">
    <source>
        <dbReference type="EMBL" id="KAJ5369852.1"/>
    </source>
</evidence>
<dbReference type="InterPro" id="IPR036412">
    <property type="entry name" value="HAD-like_sf"/>
</dbReference>
<evidence type="ECO:0000313" key="2">
    <source>
        <dbReference type="Proteomes" id="UP001147782"/>
    </source>
</evidence>
<dbReference type="RefSeq" id="XP_056554286.1">
    <property type="nucleotide sequence ID" value="XM_056698873.1"/>
</dbReference>